<evidence type="ECO:0000259" key="2">
    <source>
        <dbReference type="Pfam" id="PF02826"/>
    </source>
</evidence>
<dbReference type="EMBL" id="UYRR01040591">
    <property type="protein sequence ID" value="VDK79442.1"/>
    <property type="molecule type" value="Genomic_DNA"/>
</dbReference>
<keyword evidence="1" id="KW-0560">Oxidoreductase</keyword>
<dbReference type="InterPro" id="IPR050223">
    <property type="entry name" value="D-isomer_2-hydroxyacid_DH"/>
</dbReference>
<dbReference type="Pfam" id="PF02826">
    <property type="entry name" value="2-Hacid_dh_C"/>
    <property type="match status" value="1"/>
</dbReference>
<dbReference type="Gene3D" id="3.40.50.720">
    <property type="entry name" value="NAD(P)-binding Rossmann-like Domain"/>
    <property type="match status" value="1"/>
</dbReference>
<dbReference type="GO" id="GO:0008465">
    <property type="term" value="F:hydroxypyruvate reductase (NADH) activity"/>
    <property type="evidence" value="ECO:0007669"/>
    <property type="project" value="TreeGrafter"/>
</dbReference>
<dbReference type="OrthoDB" id="1621027at2759"/>
<dbReference type="GO" id="GO:0051287">
    <property type="term" value="F:NAD binding"/>
    <property type="evidence" value="ECO:0007669"/>
    <property type="project" value="InterPro"/>
</dbReference>
<proteinExistence type="predicted"/>
<dbReference type="GO" id="GO:0030267">
    <property type="term" value="F:glyoxylate reductase (NADPH) activity"/>
    <property type="evidence" value="ECO:0007669"/>
    <property type="project" value="TreeGrafter"/>
</dbReference>
<dbReference type="InterPro" id="IPR006140">
    <property type="entry name" value="D-isomer_DH_NAD-bd"/>
</dbReference>
<evidence type="ECO:0000256" key="1">
    <source>
        <dbReference type="ARBA" id="ARBA00023002"/>
    </source>
</evidence>
<dbReference type="PANTHER" id="PTHR10996">
    <property type="entry name" value="2-HYDROXYACID DEHYDROGENASE-RELATED"/>
    <property type="match status" value="1"/>
</dbReference>
<keyword evidence="4" id="KW-1185">Reference proteome</keyword>
<name>A0A3P6SUD1_ANISI</name>
<dbReference type="GO" id="GO:0005829">
    <property type="term" value="C:cytosol"/>
    <property type="evidence" value="ECO:0007669"/>
    <property type="project" value="TreeGrafter"/>
</dbReference>
<protein>
    <recommendedName>
        <fullName evidence="2">D-isomer specific 2-hydroxyacid dehydrogenase NAD-binding domain-containing protein</fullName>
    </recommendedName>
</protein>
<feature type="non-terminal residue" evidence="3">
    <location>
        <position position="118"/>
    </location>
</feature>
<dbReference type="Proteomes" id="UP000267096">
    <property type="component" value="Unassembled WGS sequence"/>
</dbReference>
<dbReference type="AlphaFoldDB" id="A0A3P6SUD1"/>
<accession>A0A3P6SUD1</accession>
<sequence length="118" mass="13252">MTTARRIPEGIHQAKTGGWGTWSPFYMCGDGLRESTIGIVGLGRVATSVVRKLKPFLPERIIFTDVKPDLHRAEELGIHYVSFDHLLQESDFVILTCAATKENRGMMNKEAFAKMKKT</sequence>
<reference evidence="3 4" key="1">
    <citation type="submission" date="2018-11" db="EMBL/GenBank/DDBJ databases">
        <authorList>
            <consortium name="Pathogen Informatics"/>
        </authorList>
    </citation>
    <scope>NUCLEOTIDE SEQUENCE [LARGE SCALE GENOMIC DNA]</scope>
</reference>
<evidence type="ECO:0000313" key="4">
    <source>
        <dbReference type="Proteomes" id="UP000267096"/>
    </source>
</evidence>
<dbReference type="SUPFAM" id="SSF51735">
    <property type="entry name" value="NAD(P)-binding Rossmann-fold domains"/>
    <property type="match status" value="1"/>
</dbReference>
<gene>
    <name evidence="3" type="ORF">ASIM_LOCUS20766</name>
</gene>
<feature type="domain" description="D-isomer specific 2-hydroxyacid dehydrogenase NAD-binding" evidence="2">
    <location>
        <begin position="2"/>
        <end position="118"/>
    </location>
</feature>
<organism evidence="3 4">
    <name type="scientific">Anisakis simplex</name>
    <name type="common">Herring worm</name>
    <dbReference type="NCBI Taxonomy" id="6269"/>
    <lineage>
        <taxon>Eukaryota</taxon>
        <taxon>Metazoa</taxon>
        <taxon>Ecdysozoa</taxon>
        <taxon>Nematoda</taxon>
        <taxon>Chromadorea</taxon>
        <taxon>Rhabditida</taxon>
        <taxon>Spirurina</taxon>
        <taxon>Ascaridomorpha</taxon>
        <taxon>Ascaridoidea</taxon>
        <taxon>Anisakidae</taxon>
        <taxon>Anisakis</taxon>
        <taxon>Anisakis simplex complex</taxon>
    </lineage>
</organism>
<evidence type="ECO:0000313" key="3">
    <source>
        <dbReference type="EMBL" id="VDK79442.1"/>
    </source>
</evidence>
<dbReference type="PANTHER" id="PTHR10996:SF277">
    <property type="entry name" value="GLYOXYLATE REDUCTASE_HYDROXYPYRUVATE REDUCTASE"/>
    <property type="match status" value="1"/>
</dbReference>
<dbReference type="InterPro" id="IPR036291">
    <property type="entry name" value="NAD(P)-bd_dom_sf"/>
</dbReference>